<dbReference type="SUPFAM" id="SSF53335">
    <property type="entry name" value="S-adenosyl-L-methionine-dependent methyltransferases"/>
    <property type="match status" value="1"/>
</dbReference>
<keyword evidence="3" id="KW-0808">Transferase</keyword>
<dbReference type="GO" id="GO:0044027">
    <property type="term" value="P:negative regulation of gene expression via chromosomal CpG island methylation"/>
    <property type="evidence" value="ECO:0007669"/>
    <property type="project" value="TreeGrafter"/>
</dbReference>
<evidence type="ECO:0000256" key="5">
    <source>
        <dbReference type="ARBA" id="ARBA00022747"/>
    </source>
</evidence>
<dbReference type="PANTHER" id="PTHR10629">
    <property type="entry name" value="CYTOSINE-SPECIFIC METHYLTRANSFERASE"/>
    <property type="match status" value="1"/>
</dbReference>
<dbReference type="Pfam" id="PF00145">
    <property type="entry name" value="DNA_methylase"/>
    <property type="match status" value="1"/>
</dbReference>
<evidence type="ECO:0000256" key="6">
    <source>
        <dbReference type="ARBA" id="ARBA00047422"/>
    </source>
</evidence>
<evidence type="ECO:0000256" key="4">
    <source>
        <dbReference type="ARBA" id="ARBA00022691"/>
    </source>
</evidence>
<keyword evidence="9" id="KW-1185">Reference proteome</keyword>
<dbReference type="Proteomes" id="UP000294692">
    <property type="component" value="Unassembled WGS sequence"/>
</dbReference>
<name>A0A4R3VAH6_9BURK</name>
<dbReference type="EC" id="2.1.1.37" evidence="1"/>
<dbReference type="InterPro" id="IPR050390">
    <property type="entry name" value="C5-Methyltransferase"/>
</dbReference>
<dbReference type="GO" id="GO:0003677">
    <property type="term" value="F:DNA binding"/>
    <property type="evidence" value="ECO:0007669"/>
    <property type="project" value="TreeGrafter"/>
</dbReference>
<dbReference type="GO" id="GO:0009307">
    <property type="term" value="P:DNA restriction-modification system"/>
    <property type="evidence" value="ECO:0007669"/>
    <property type="project" value="UniProtKB-KW"/>
</dbReference>
<reference evidence="8 9" key="1">
    <citation type="submission" date="2019-03" db="EMBL/GenBank/DDBJ databases">
        <title>Genomic Encyclopedia of Type Strains, Phase IV (KMG-IV): sequencing the most valuable type-strain genomes for metagenomic binning, comparative biology and taxonomic classification.</title>
        <authorList>
            <person name="Goeker M."/>
        </authorList>
    </citation>
    <scope>NUCLEOTIDE SEQUENCE [LARGE SCALE GENOMIC DNA]</scope>
    <source>
        <strain evidence="8 9">DSM 100048</strain>
    </source>
</reference>
<comment type="catalytic activity">
    <reaction evidence="6">
        <text>a 2'-deoxycytidine in DNA + S-adenosyl-L-methionine = a 5-methyl-2'-deoxycytidine in DNA + S-adenosyl-L-homocysteine + H(+)</text>
        <dbReference type="Rhea" id="RHEA:13681"/>
        <dbReference type="Rhea" id="RHEA-COMP:11369"/>
        <dbReference type="Rhea" id="RHEA-COMP:11370"/>
        <dbReference type="ChEBI" id="CHEBI:15378"/>
        <dbReference type="ChEBI" id="CHEBI:57856"/>
        <dbReference type="ChEBI" id="CHEBI:59789"/>
        <dbReference type="ChEBI" id="CHEBI:85452"/>
        <dbReference type="ChEBI" id="CHEBI:85454"/>
        <dbReference type="EC" id="2.1.1.37"/>
    </reaction>
</comment>
<comment type="caution">
    <text evidence="8">The sequence shown here is derived from an EMBL/GenBank/DDBJ whole genome shotgun (WGS) entry which is preliminary data.</text>
</comment>
<dbReference type="RefSeq" id="WP_132475127.1">
    <property type="nucleotide sequence ID" value="NZ_JBHRVM010000001.1"/>
</dbReference>
<evidence type="ECO:0000256" key="3">
    <source>
        <dbReference type="ARBA" id="ARBA00022679"/>
    </source>
</evidence>
<organism evidence="8 9">
    <name type="scientific">Paracandidimonas soli</name>
    <dbReference type="NCBI Taxonomy" id="1917182"/>
    <lineage>
        <taxon>Bacteria</taxon>
        <taxon>Pseudomonadati</taxon>
        <taxon>Pseudomonadota</taxon>
        <taxon>Betaproteobacteria</taxon>
        <taxon>Burkholderiales</taxon>
        <taxon>Alcaligenaceae</taxon>
        <taxon>Paracandidimonas</taxon>
    </lineage>
</organism>
<dbReference type="InterPro" id="IPR029063">
    <property type="entry name" value="SAM-dependent_MTases_sf"/>
</dbReference>
<keyword evidence="2 8" id="KW-0489">Methyltransferase</keyword>
<gene>
    <name evidence="8" type="ORF">EV686_103118</name>
</gene>
<proteinExistence type="predicted"/>
<keyword evidence="4" id="KW-0949">S-adenosyl-L-methionine</keyword>
<dbReference type="InterPro" id="IPR001525">
    <property type="entry name" value="C5_MeTfrase"/>
</dbReference>
<dbReference type="Gene3D" id="3.90.120.10">
    <property type="entry name" value="DNA Methylase, subunit A, domain 2"/>
    <property type="match status" value="1"/>
</dbReference>
<evidence type="ECO:0000313" key="9">
    <source>
        <dbReference type="Proteomes" id="UP000294692"/>
    </source>
</evidence>
<evidence type="ECO:0000256" key="1">
    <source>
        <dbReference type="ARBA" id="ARBA00011975"/>
    </source>
</evidence>
<dbReference type="AlphaFoldDB" id="A0A4R3VAH6"/>
<dbReference type="GO" id="GO:0003886">
    <property type="term" value="F:DNA (cytosine-5-)-methyltransferase activity"/>
    <property type="evidence" value="ECO:0007669"/>
    <property type="project" value="UniProtKB-EC"/>
</dbReference>
<evidence type="ECO:0000256" key="2">
    <source>
        <dbReference type="ARBA" id="ARBA00022603"/>
    </source>
</evidence>
<sequence length="604" mass="65379">MSNLSEIKHFHMYCGSGSGAAGFSDARPEIPGLQGRMVCLGGMDVDAAGAEDFRMLNGVPCAVRDLFSRGQYLKWHGQEPPPGWVEAMPDDVRAAAQHQTPDVVFLSAPCKGFSGLLPAAHAGTARYQALNELTLRGVWLMLEAWASDPVPVILFENVPRIATRGRHLLDQITSMLRHYGYIVRETTHDCGELGGLAQSRKRFLLIARHAEKIPAFIYEPPKRPLRGVGEILDRMHLPGDLSAGPMHRVPSLSWKTWVRLAFVEAGSDWRSLNKLAVENGNLRDYMIVPEAHGGYLGVREWDQPAGTVTSRGLPTNGAFSIADPRFDPSAAWKDGQAYGVRRWGDTSGAISGVKSPGQGSFSVADPRHQGPAKHSNEFRIVRYDEAARAVTSAHGTGQCVADPRRSGPTYGKYGVTGWQNPSGTVIAGSTTGQGAFAVADPRPGMQRSQGDAYLTGGHYGVVGWDQHSGAVSASACHDNGRWSVADPRPMPAPDDRLICRITALDGTWHRPFTTLELAALQSFFDPDDYAEAGADPFLLFGSSDQAWRERIGNAVPRRAAKAIAEEIGRAILLSRTGETFQLSSTPIWVRPIATAIAVQGGMES</sequence>
<evidence type="ECO:0000313" key="8">
    <source>
        <dbReference type="EMBL" id="TCV00538.1"/>
    </source>
</evidence>
<protein>
    <recommendedName>
        <fullName evidence="1">DNA (cytosine-5-)-methyltransferase</fullName>
        <ecNumber evidence="1">2.1.1.37</ecNumber>
    </recommendedName>
</protein>
<keyword evidence="5" id="KW-0680">Restriction system</keyword>
<dbReference type="GO" id="GO:0032259">
    <property type="term" value="P:methylation"/>
    <property type="evidence" value="ECO:0007669"/>
    <property type="project" value="UniProtKB-KW"/>
</dbReference>
<dbReference type="OrthoDB" id="9813719at2"/>
<dbReference type="Gene3D" id="3.40.50.150">
    <property type="entry name" value="Vaccinia Virus protein VP39"/>
    <property type="match status" value="1"/>
</dbReference>
<evidence type="ECO:0000256" key="7">
    <source>
        <dbReference type="SAM" id="MobiDB-lite"/>
    </source>
</evidence>
<dbReference type="EMBL" id="SMBX01000003">
    <property type="protein sequence ID" value="TCV00538.1"/>
    <property type="molecule type" value="Genomic_DNA"/>
</dbReference>
<feature type="region of interest" description="Disordered" evidence="7">
    <location>
        <begin position="349"/>
        <end position="376"/>
    </location>
</feature>
<accession>A0A4R3VAH6</accession>
<dbReference type="PANTHER" id="PTHR10629:SF52">
    <property type="entry name" value="DNA (CYTOSINE-5)-METHYLTRANSFERASE 1"/>
    <property type="match status" value="1"/>
</dbReference>